<organism evidence="4">
    <name type="scientific">uncultured Caudovirales phage</name>
    <dbReference type="NCBI Taxonomy" id="2100421"/>
    <lineage>
        <taxon>Viruses</taxon>
        <taxon>Duplodnaviria</taxon>
        <taxon>Heunggongvirae</taxon>
        <taxon>Uroviricota</taxon>
        <taxon>Caudoviricetes</taxon>
        <taxon>Peduoviridae</taxon>
        <taxon>Maltschvirus</taxon>
        <taxon>Maltschvirus maltsch</taxon>
    </lineage>
</organism>
<dbReference type="SMART" id="SM00710">
    <property type="entry name" value="PbH1"/>
    <property type="match status" value="5"/>
</dbReference>
<proteinExistence type="predicted"/>
<comment type="subcellular location">
    <subcellularLocation>
        <location evidence="1">Virion</location>
    </subcellularLocation>
</comment>
<accession>A0A6J5P933</accession>
<dbReference type="GO" id="GO:0051701">
    <property type="term" value="P:biological process involved in interaction with host"/>
    <property type="evidence" value="ECO:0007669"/>
    <property type="project" value="UniProtKB-ARBA"/>
</dbReference>
<dbReference type="GO" id="GO:0016829">
    <property type="term" value="F:lyase activity"/>
    <property type="evidence" value="ECO:0007669"/>
    <property type="project" value="UniProtKB-KW"/>
</dbReference>
<evidence type="ECO:0000313" key="4">
    <source>
        <dbReference type="EMBL" id="CAB4166526.1"/>
    </source>
</evidence>
<protein>
    <submittedName>
        <fullName evidence="4">Pectate lyase superfamily protein</fullName>
    </submittedName>
</protein>
<reference evidence="4" key="1">
    <citation type="submission" date="2020-04" db="EMBL/GenBank/DDBJ databases">
        <authorList>
            <person name="Chiriac C."/>
            <person name="Salcher M."/>
            <person name="Ghai R."/>
            <person name="Kavagutti S V."/>
        </authorList>
    </citation>
    <scope>NUCLEOTIDE SEQUENCE</scope>
</reference>
<dbReference type="Gene3D" id="2.160.20.10">
    <property type="entry name" value="Single-stranded right-handed beta-helix, Pectin lyase-like"/>
    <property type="match status" value="1"/>
</dbReference>
<dbReference type="EMBL" id="LR796781">
    <property type="protein sequence ID" value="CAB4166526.1"/>
    <property type="molecule type" value="Genomic_DNA"/>
</dbReference>
<dbReference type="SUPFAM" id="SSF51327">
    <property type="entry name" value="Head-binding domain of phage P22 tailspike protein"/>
    <property type="match status" value="1"/>
</dbReference>
<evidence type="ECO:0000256" key="2">
    <source>
        <dbReference type="ARBA" id="ARBA00022844"/>
    </source>
</evidence>
<sequence length="585" mass="61108">MPLTQLAPPYPVFTDKNGDPLDAGYLYFGTANLNPETNPIQVYYDAAFTQPAAQPLRTSNGYVMRNGSPALIYANAQFSVTVRNKNNELVIYSPVGYGITPGTTASRTDQMIYNEGSSGAVDRVLTSRLQDFVSVKDFGAVGNGVANDTAAIQAAFSSGATNIWIPQGTYRVSGVPVNIPSNVRIKCDGKIIVTDAIPAASYLGAFVISARSSVEWDGGLIDFSGFPAYDNNIFFVTNSTDVTIKNVRIIDADNDRFPLGPVRGLTNNRLFLKDIVMTNVGGIGYNALNNTNSVFDGLHITTTTNQKSAIDTSGGGYNRYANCTVISPSNTTTSAFSFNDPKSVCTGNVTVGGAFGITVGHAPYPADHSAVTGNVINAPATIGINIQASKYATITGNTVNDTITGITVTTLGSFNVVTGNTVFDCSYGVRINTYCVATGNIVVGASIGGYQPSADNARNLHVGNGAFNGTGQGFRMGIAASQINNTLVGNLAGDSQGVPTQTVGFSSLSAQNNLFGNSTDGNHVTAEFQGVYSSIPLKDTSDTNDFLTPISDGDTGGTGSAGAGKQYVELQVGTTTYKVLHDGTV</sequence>
<dbReference type="GO" id="GO:0044423">
    <property type="term" value="C:virion component"/>
    <property type="evidence" value="ECO:0007669"/>
    <property type="project" value="UniProtKB-KW"/>
</dbReference>
<dbReference type="Gene3D" id="2.170.14.10">
    <property type="entry name" value="Phage P22 tailspike-like, N-terminal domain"/>
    <property type="match status" value="1"/>
</dbReference>
<gene>
    <name evidence="4" type="ORF">UFOVP845_35</name>
</gene>
<dbReference type="InterPro" id="IPR024535">
    <property type="entry name" value="RHGA/B-epi-like_pectate_lyase"/>
</dbReference>
<dbReference type="InterPro" id="IPR006626">
    <property type="entry name" value="PbH1"/>
</dbReference>
<dbReference type="InterPro" id="IPR012334">
    <property type="entry name" value="Pectin_lyas_fold"/>
</dbReference>
<dbReference type="GO" id="GO:0019058">
    <property type="term" value="P:viral life cycle"/>
    <property type="evidence" value="ECO:0007669"/>
    <property type="project" value="UniProtKB-ARBA"/>
</dbReference>
<feature type="domain" description="Rhamnogalacturonase A/B/Epimerase-like pectate lyase" evidence="3">
    <location>
        <begin position="132"/>
        <end position="406"/>
    </location>
</feature>
<evidence type="ECO:0000259" key="3">
    <source>
        <dbReference type="Pfam" id="PF12708"/>
    </source>
</evidence>
<keyword evidence="4" id="KW-0456">Lyase</keyword>
<dbReference type="InterPro" id="IPR036730">
    <property type="entry name" value="P22_tailspike_N_sf"/>
</dbReference>
<dbReference type="Pfam" id="PF12708">
    <property type="entry name" value="Pect-lyase_RHGA_epim"/>
    <property type="match status" value="1"/>
</dbReference>
<name>A0A6J5P933_9CAUD</name>
<dbReference type="InterPro" id="IPR011050">
    <property type="entry name" value="Pectin_lyase_fold/virulence"/>
</dbReference>
<dbReference type="SUPFAM" id="SSF51126">
    <property type="entry name" value="Pectin lyase-like"/>
    <property type="match status" value="2"/>
</dbReference>
<keyword evidence="2" id="KW-0946">Virion</keyword>
<evidence type="ECO:0000256" key="1">
    <source>
        <dbReference type="ARBA" id="ARBA00004328"/>
    </source>
</evidence>